<dbReference type="PROSITE" id="PS50110">
    <property type="entry name" value="RESPONSE_REGULATORY"/>
    <property type="match status" value="1"/>
</dbReference>
<evidence type="ECO:0000313" key="4">
    <source>
        <dbReference type="EMBL" id="GGI32243.1"/>
    </source>
</evidence>
<gene>
    <name evidence="4" type="ORF">GCM10010987_68470</name>
</gene>
<comment type="caution">
    <text evidence="4">The sequence shown here is derived from an EMBL/GenBank/DDBJ whole genome shotgun (WGS) entry which is preliminary data.</text>
</comment>
<evidence type="ECO:0000256" key="1">
    <source>
        <dbReference type="ARBA" id="ARBA00022553"/>
    </source>
</evidence>
<evidence type="ECO:0000256" key="2">
    <source>
        <dbReference type="PROSITE-ProRule" id="PRU00169"/>
    </source>
</evidence>
<dbReference type="SMART" id="SM00448">
    <property type="entry name" value="REC"/>
    <property type="match status" value="1"/>
</dbReference>
<dbReference type="AlphaFoldDB" id="A0AA87WC10"/>
<dbReference type="InterPro" id="IPR011006">
    <property type="entry name" value="CheY-like_superfamily"/>
</dbReference>
<name>A0AA87WC10_9BRAD</name>
<accession>A0AA87WC10</accession>
<reference evidence="4" key="2">
    <citation type="submission" date="2022-12" db="EMBL/GenBank/DDBJ databases">
        <authorList>
            <person name="Sun Q."/>
            <person name="Zhou Y."/>
        </authorList>
    </citation>
    <scope>NUCLEOTIDE SEQUENCE</scope>
    <source>
        <strain evidence="4">CGMCC 1.15034</strain>
    </source>
</reference>
<dbReference type="GO" id="GO:0000160">
    <property type="term" value="P:phosphorelay signal transduction system"/>
    <property type="evidence" value="ECO:0007669"/>
    <property type="project" value="InterPro"/>
</dbReference>
<dbReference type="SUPFAM" id="SSF52172">
    <property type="entry name" value="CheY-like"/>
    <property type="match status" value="1"/>
</dbReference>
<feature type="domain" description="Response regulatory" evidence="3">
    <location>
        <begin position="8"/>
        <end position="118"/>
    </location>
</feature>
<dbReference type="Proteomes" id="UP000625079">
    <property type="component" value="Unassembled WGS sequence"/>
</dbReference>
<dbReference type="InterPro" id="IPR050595">
    <property type="entry name" value="Bact_response_regulator"/>
</dbReference>
<organism evidence="4 5">
    <name type="scientific">Bradyrhizobium guangdongense</name>
    <dbReference type="NCBI Taxonomy" id="1325090"/>
    <lineage>
        <taxon>Bacteria</taxon>
        <taxon>Pseudomonadati</taxon>
        <taxon>Pseudomonadota</taxon>
        <taxon>Alphaproteobacteria</taxon>
        <taxon>Hyphomicrobiales</taxon>
        <taxon>Nitrobacteraceae</taxon>
        <taxon>Bradyrhizobium</taxon>
    </lineage>
</organism>
<dbReference type="PANTHER" id="PTHR44591:SF24">
    <property type="entry name" value="PROTEIN-GLUTAMATE METHYLESTERASE_PROTEIN-GLUTAMINE GLUTAMINASE 1"/>
    <property type="match status" value="1"/>
</dbReference>
<evidence type="ECO:0000259" key="3">
    <source>
        <dbReference type="PROSITE" id="PS50110"/>
    </source>
</evidence>
<dbReference type="Gene3D" id="3.40.50.2300">
    <property type="match status" value="1"/>
</dbReference>
<dbReference type="InterPro" id="IPR001789">
    <property type="entry name" value="Sig_transdc_resp-reg_receiver"/>
</dbReference>
<dbReference type="EMBL" id="BMHC01000023">
    <property type="protein sequence ID" value="GGI32243.1"/>
    <property type="molecule type" value="Genomic_DNA"/>
</dbReference>
<proteinExistence type="predicted"/>
<dbReference type="PANTHER" id="PTHR44591">
    <property type="entry name" value="STRESS RESPONSE REGULATOR PROTEIN 1"/>
    <property type="match status" value="1"/>
</dbReference>
<reference evidence="4" key="1">
    <citation type="journal article" date="2014" name="Int. J. Syst. Evol. Microbiol.">
        <title>Complete genome sequence of Corynebacterium casei LMG S-19264T (=DSM 44701T), isolated from a smear-ripened cheese.</title>
        <authorList>
            <consortium name="US DOE Joint Genome Institute (JGI-PGF)"/>
            <person name="Walter F."/>
            <person name="Albersmeier A."/>
            <person name="Kalinowski J."/>
            <person name="Ruckert C."/>
        </authorList>
    </citation>
    <scope>NUCLEOTIDE SEQUENCE</scope>
    <source>
        <strain evidence="4">CGMCC 1.15034</strain>
    </source>
</reference>
<evidence type="ECO:0000313" key="5">
    <source>
        <dbReference type="Proteomes" id="UP000625079"/>
    </source>
</evidence>
<protein>
    <submittedName>
        <fullName evidence="4">Response regulator</fullName>
    </submittedName>
</protein>
<keyword evidence="1 2" id="KW-0597">Phosphoprotein</keyword>
<feature type="modified residue" description="4-aspartylphosphate" evidence="2">
    <location>
        <position position="58"/>
    </location>
</feature>
<sequence>MWTSAMASVLLVEDEPLIRMMVADMLVELGHSVAGEASDLATGLMLASASGIEAAILDVKLGEDSSEIIAEALQSRRIPFVFASGYGADGIPAAFKDHPVLRKPFPIEELESLAALLS</sequence>